<comment type="caution">
    <text evidence="2">The sequence shown here is derived from an EMBL/GenBank/DDBJ whole genome shotgun (WGS) entry which is preliminary data.</text>
</comment>
<organism evidence="2 3">
    <name type="scientific">Elysia crispata</name>
    <name type="common">lettuce slug</name>
    <dbReference type="NCBI Taxonomy" id="231223"/>
    <lineage>
        <taxon>Eukaryota</taxon>
        <taxon>Metazoa</taxon>
        <taxon>Spiralia</taxon>
        <taxon>Lophotrochozoa</taxon>
        <taxon>Mollusca</taxon>
        <taxon>Gastropoda</taxon>
        <taxon>Heterobranchia</taxon>
        <taxon>Euthyneura</taxon>
        <taxon>Panpulmonata</taxon>
        <taxon>Sacoglossa</taxon>
        <taxon>Placobranchoidea</taxon>
        <taxon>Plakobranchidae</taxon>
        <taxon>Elysia</taxon>
    </lineage>
</organism>
<accession>A0AAE0XRA5</accession>
<dbReference type="Proteomes" id="UP001283361">
    <property type="component" value="Unassembled WGS sequence"/>
</dbReference>
<dbReference type="EMBL" id="JAWDGP010007771">
    <property type="protein sequence ID" value="KAK3705434.1"/>
    <property type="molecule type" value="Genomic_DNA"/>
</dbReference>
<evidence type="ECO:0000313" key="3">
    <source>
        <dbReference type="Proteomes" id="UP001283361"/>
    </source>
</evidence>
<feature type="region of interest" description="Disordered" evidence="1">
    <location>
        <begin position="148"/>
        <end position="211"/>
    </location>
</feature>
<protein>
    <submittedName>
        <fullName evidence="2">Uncharacterized protein</fullName>
    </submittedName>
</protein>
<keyword evidence="3" id="KW-1185">Reference proteome</keyword>
<proteinExistence type="predicted"/>
<feature type="compositionally biased region" description="Low complexity" evidence="1">
    <location>
        <begin position="162"/>
        <end position="185"/>
    </location>
</feature>
<feature type="compositionally biased region" description="Gly residues" evidence="1">
    <location>
        <begin position="198"/>
        <end position="210"/>
    </location>
</feature>
<sequence>MSFRSICQSKQVNPSFSRLAEMTALLIHLDSSVSVHHENRETSKLPHTVATAVLDPFFVKALDKVILYRYKRTTKTASMKRNQSLLYVFLGVLLFHLALAQSPTDVTGVVDTVDPALTDIASTVTSGSGTIGQPDAIAPDSLFIGSPTNLDQVASAPPPSAAEPTTTLPTTASSLVTTASPSGGPSNPGPPLSPDQMVGGGGGGGSGASVGGAEVTTAAAAAAAQQQVVTTAAPALVVTQSTPPVFTSV</sequence>
<name>A0AAE0XRA5_9GAST</name>
<dbReference type="AlphaFoldDB" id="A0AAE0XRA5"/>
<evidence type="ECO:0000313" key="2">
    <source>
        <dbReference type="EMBL" id="KAK3705434.1"/>
    </source>
</evidence>
<reference evidence="2" key="1">
    <citation type="journal article" date="2023" name="G3 (Bethesda)">
        <title>A reference genome for the long-term kleptoplast-retaining sea slug Elysia crispata morphotype clarki.</title>
        <authorList>
            <person name="Eastman K.E."/>
            <person name="Pendleton A.L."/>
            <person name="Shaikh M.A."/>
            <person name="Suttiyut T."/>
            <person name="Ogas R."/>
            <person name="Tomko P."/>
            <person name="Gavelis G."/>
            <person name="Widhalm J.R."/>
            <person name="Wisecaver J.H."/>
        </authorList>
    </citation>
    <scope>NUCLEOTIDE SEQUENCE</scope>
    <source>
        <strain evidence="2">ECLA1</strain>
    </source>
</reference>
<evidence type="ECO:0000256" key="1">
    <source>
        <dbReference type="SAM" id="MobiDB-lite"/>
    </source>
</evidence>
<gene>
    <name evidence="2" type="ORF">RRG08_034011</name>
</gene>